<evidence type="ECO:0000256" key="2">
    <source>
        <dbReference type="SAM" id="Phobius"/>
    </source>
</evidence>
<feature type="transmembrane region" description="Helical" evidence="2">
    <location>
        <begin position="122"/>
        <end position="144"/>
    </location>
</feature>
<comment type="caution">
    <text evidence="3">The sequence shown here is derived from an EMBL/GenBank/DDBJ whole genome shotgun (WGS) entry which is preliminary data.</text>
</comment>
<feature type="compositionally biased region" description="Basic and acidic residues" evidence="1">
    <location>
        <begin position="213"/>
        <end position="242"/>
    </location>
</feature>
<name>A0ABP6WCV0_9ACTN</name>
<keyword evidence="2" id="KW-0812">Transmembrane</keyword>
<organism evidence="3 4">
    <name type="scientific">Kribbella ginsengisoli</name>
    <dbReference type="NCBI Taxonomy" id="363865"/>
    <lineage>
        <taxon>Bacteria</taxon>
        <taxon>Bacillati</taxon>
        <taxon>Actinomycetota</taxon>
        <taxon>Actinomycetes</taxon>
        <taxon>Propionibacteriales</taxon>
        <taxon>Kribbellaceae</taxon>
        <taxon>Kribbella</taxon>
    </lineage>
</organism>
<dbReference type="EMBL" id="BAABAA010000002">
    <property type="protein sequence ID" value="GAA3549752.1"/>
    <property type="molecule type" value="Genomic_DNA"/>
</dbReference>
<sequence>MTTRVEDLRDETPSRLTLVAGDDGVTYEWSDRERSGGGRVRPGETVEVLLASAPADLDPVSQAATEASASLIKDAADAARVTQKRLGQAFNSYLWMLWLLFGIGVLAVAAAIVRGLTADSTAAVATTGIFAGLSATSFVASFLLRPTGRMADAGPRAAWAQAVVTTFWTKLGYMNDPEEALQQLDQAAASMQKAMISYLNSSDASQQAWAAELEGRESTEWKEARNAQESSQHPRHEARART</sequence>
<evidence type="ECO:0000256" key="1">
    <source>
        <dbReference type="SAM" id="MobiDB-lite"/>
    </source>
</evidence>
<evidence type="ECO:0000313" key="4">
    <source>
        <dbReference type="Proteomes" id="UP001501222"/>
    </source>
</evidence>
<reference evidence="4" key="1">
    <citation type="journal article" date="2019" name="Int. J. Syst. Evol. Microbiol.">
        <title>The Global Catalogue of Microorganisms (GCM) 10K type strain sequencing project: providing services to taxonomists for standard genome sequencing and annotation.</title>
        <authorList>
            <consortium name="The Broad Institute Genomics Platform"/>
            <consortium name="The Broad Institute Genome Sequencing Center for Infectious Disease"/>
            <person name="Wu L."/>
            <person name="Ma J."/>
        </authorList>
    </citation>
    <scope>NUCLEOTIDE SEQUENCE [LARGE SCALE GENOMIC DNA]</scope>
    <source>
        <strain evidence="4">JCM 16928</strain>
    </source>
</reference>
<feature type="transmembrane region" description="Helical" evidence="2">
    <location>
        <begin position="93"/>
        <end position="116"/>
    </location>
</feature>
<keyword evidence="2" id="KW-0472">Membrane</keyword>
<feature type="region of interest" description="Disordered" evidence="1">
    <location>
        <begin position="209"/>
        <end position="242"/>
    </location>
</feature>
<keyword evidence="4" id="KW-1185">Reference proteome</keyword>
<dbReference type="RefSeq" id="WP_344839075.1">
    <property type="nucleotide sequence ID" value="NZ_BAABAA010000002.1"/>
</dbReference>
<evidence type="ECO:0000313" key="3">
    <source>
        <dbReference type="EMBL" id="GAA3549752.1"/>
    </source>
</evidence>
<accession>A0ABP6WCV0</accession>
<evidence type="ECO:0008006" key="5">
    <source>
        <dbReference type="Google" id="ProtNLM"/>
    </source>
</evidence>
<keyword evidence="2" id="KW-1133">Transmembrane helix</keyword>
<gene>
    <name evidence="3" type="ORF">GCM10022235_16720</name>
</gene>
<protein>
    <recommendedName>
        <fullName evidence="5">SLATT domain-containing protein</fullName>
    </recommendedName>
</protein>
<dbReference type="Proteomes" id="UP001501222">
    <property type="component" value="Unassembled WGS sequence"/>
</dbReference>
<proteinExistence type="predicted"/>